<dbReference type="InterPro" id="IPR008906">
    <property type="entry name" value="HATC_C_dom"/>
</dbReference>
<evidence type="ECO:0000313" key="2">
    <source>
        <dbReference type="EMBL" id="ELU09344.1"/>
    </source>
</evidence>
<dbReference type="HOGENOM" id="CLU_009123_17_0_1"/>
<dbReference type="InterPro" id="IPR012337">
    <property type="entry name" value="RNaseH-like_sf"/>
</dbReference>
<evidence type="ECO:0000313" key="3">
    <source>
        <dbReference type="EnsemblMetazoa" id="CapteP132371"/>
    </source>
</evidence>
<dbReference type="EMBL" id="AMQN01041748">
    <property type="status" value="NOT_ANNOTATED_CDS"/>
    <property type="molecule type" value="Genomic_DNA"/>
</dbReference>
<dbReference type="GO" id="GO:0046983">
    <property type="term" value="F:protein dimerization activity"/>
    <property type="evidence" value="ECO:0007669"/>
    <property type="project" value="InterPro"/>
</dbReference>
<sequence>KDEIIAYQREPAPASTTDPLKWCSVNSHRHPLLSHAARRYLATRPKSVDSERLFSIPGNIYSDRRSRMTHDKL</sequence>
<dbReference type="OMA" id="ETSPSMW"/>
<dbReference type="SUPFAM" id="SSF53098">
    <property type="entry name" value="Ribonuclease H-like"/>
    <property type="match status" value="1"/>
</dbReference>
<evidence type="ECO:0000313" key="4">
    <source>
        <dbReference type="Proteomes" id="UP000014760"/>
    </source>
</evidence>
<dbReference type="EMBL" id="KB298295">
    <property type="protein sequence ID" value="ELU09344.1"/>
    <property type="molecule type" value="Genomic_DNA"/>
</dbReference>
<organism evidence="2">
    <name type="scientific">Capitella teleta</name>
    <name type="common">Polychaete worm</name>
    <dbReference type="NCBI Taxonomy" id="283909"/>
    <lineage>
        <taxon>Eukaryota</taxon>
        <taxon>Metazoa</taxon>
        <taxon>Spiralia</taxon>
        <taxon>Lophotrochozoa</taxon>
        <taxon>Annelida</taxon>
        <taxon>Polychaeta</taxon>
        <taxon>Sedentaria</taxon>
        <taxon>Scolecida</taxon>
        <taxon>Capitellidae</taxon>
        <taxon>Capitella</taxon>
    </lineage>
</organism>
<dbReference type="AlphaFoldDB" id="R7US54"/>
<name>R7US54_CAPTE</name>
<dbReference type="Proteomes" id="UP000014760">
    <property type="component" value="Unassembled WGS sequence"/>
</dbReference>
<feature type="domain" description="HAT C-terminal dimerisation" evidence="1">
    <location>
        <begin position="15"/>
        <end position="72"/>
    </location>
</feature>
<feature type="non-terminal residue" evidence="2">
    <location>
        <position position="1"/>
    </location>
</feature>
<dbReference type="PANTHER" id="PTHR47611">
    <property type="entry name" value="HAT DIMERISATION DOMAIN, C-TERMINAL"/>
    <property type="match status" value="1"/>
</dbReference>
<reference evidence="3" key="3">
    <citation type="submission" date="2015-06" db="UniProtKB">
        <authorList>
            <consortium name="EnsemblMetazoa"/>
        </authorList>
    </citation>
    <scope>IDENTIFICATION</scope>
</reference>
<dbReference type="PANTHER" id="PTHR47611:SF3">
    <property type="entry name" value="HAT C-TERMINAL DIMERISATION DOMAIN-CONTAINING PROTEIN"/>
    <property type="match status" value="1"/>
</dbReference>
<evidence type="ECO:0000259" key="1">
    <source>
        <dbReference type="Pfam" id="PF05699"/>
    </source>
</evidence>
<proteinExistence type="predicted"/>
<gene>
    <name evidence="2" type="ORF">CAPTEDRAFT_132371</name>
</gene>
<accession>R7US54</accession>
<dbReference type="Pfam" id="PF05699">
    <property type="entry name" value="Dimer_Tnp_hAT"/>
    <property type="match status" value="1"/>
</dbReference>
<dbReference type="EnsemblMetazoa" id="CapteT132371">
    <property type="protein sequence ID" value="CapteP132371"/>
    <property type="gene ID" value="CapteG132371"/>
</dbReference>
<reference evidence="2 4" key="2">
    <citation type="journal article" date="2013" name="Nature">
        <title>Insights into bilaterian evolution from three spiralian genomes.</title>
        <authorList>
            <person name="Simakov O."/>
            <person name="Marletaz F."/>
            <person name="Cho S.J."/>
            <person name="Edsinger-Gonzales E."/>
            <person name="Havlak P."/>
            <person name="Hellsten U."/>
            <person name="Kuo D.H."/>
            <person name="Larsson T."/>
            <person name="Lv J."/>
            <person name="Arendt D."/>
            <person name="Savage R."/>
            <person name="Osoegawa K."/>
            <person name="de Jong P."/>
            <person name="Grimwood J."/>
            <person name="Chapman J.A."/>
            <person name="Shapiro H."/>
            <person name="Aerts A."/>
            <person name="Otillar R.P."/>
            <person name="Terry A.Y."/>
            <person name="Boore J.L."/>
            <person name="Grigoriev I.V."/>
            <person name="Lindberg D.R."/>
            <person name="Seaver E.C."/>
            <person name="Weisblat D.A."/>
            <person name="Putnam N.H."/>
            <person name="Rokhsar D.S."/>
        </authorList>
    </citation>
    <scope>NUCLEOTIDE SEQUENCE</scope>
    <source>
        <strain evidence="2 4">I ESC-2004</strain>
    </source>
</reference>
<keyword evidence="4" id="KW-1185">Reference proteome</keyword>
<reference evidence="4" key="1">
    <citation type="submission" date="2012-12" db="EMBL/GenBank/DDBJ databases">
        <authorList>
            <person name="Hellsten U."/>
            <person name="Grimwood J."/>
            <person name="Chapman J.A."/>
            <person name="Shapiro H."/>
            <person name="Aerts A."/>
            <person name="Otillar R.P."/>
            <person name="Terry A.Y."/>
            <person name="Boore J.L."/>
            <person name="Simakov O."/>
            <person name="Marletaz F."/>
            <person name="Cho S.-J."/>
            <person name="Edsinger-Gonzales E."/>
            <person name="Havlak P."/>
            <person name="Kuo D.-H."/>
            <person name="Larsson T."/>
            <person name="Lv J."/>
            <person name="Arendt D."/>
            <person name="Savage R."/>
            <person name="Osoegawa K."/>
            <person name="de Jong P."/>
            <person name="Lindberg D.R."/>
            <person name="Seaver E.C."/>
            <person name="Weisblat D.A."/>
            <person name="Putnam N.H."/>
            <person name="Grigoriev I.V."/>
            <person name="Rokhsar D.S."/>
        </authorList>
    </citation>
    <scope>NUCLEOTIDE SEQUENCE</scope>
    <source>
        <strain evidence="4">I ESC-2004</strain>
    </source>
</reference>
<dbReference type="OrthoDB" id="10023994at2759"/>
<protein>
    <recommendedName>
        <fullName evidence="1">HAT C-terminal dimerisation domain-containing protein</fullName>
    </recommendedName>
</protein>